<dbReference type="Pfam" id="PF00067">
    <property type="entry name" value="p450"/>
    <property type="match status" value="1"/>
</dbReference>
<evidence type="ECO:0000313" key="11">
    <source>
        <dbReference type="Proteomes" id="UP000643405"/>
    </source>
</evidence>
<evidence type="ECO:0000256" key="8">
    <source>
        <dbReference type="ARBA" id="ARBA00043906"/>
    </source>
</evidence>
<keyword evidence="3 9" id="KW-0349">Heme</keyword>
<evidence type="ECO:0000313" key="10">
    <source>
        <dbReference type="EMBL" id="MBD0416674.1"/>
    </source>
</evidence>
<dbReference type="GO" id="GO:0020037">
    <property type="term" value="F:heme binding"/>
    <property type="evidence" value="ECO:0007669"/>
    <property type="project" value="InterPro"/>
</dbReference>
<dbReference type="InterPro" id="IPR001128">
    <property type="entry name" value="Cyt_P450"/>
</dbReference>
<evidence type="ECO:0000256" key="9">
    <source>
        <dbReference type="RuleBase" id="RU000461"/>
    </source>
</evidence>
<dbReference type="AlphaFoldDB" id="A0A8J6PKR3"/>
<dbReference type="FunFam" id="1.10.630.10:FF:000018">
    <property type="entry name" value="Cytochrome P450 monooxygenase"/>
    <property type="match status" value="1"/>
</dbReference>
<dbReference type="GO" id="GO:0005506">
    <property type="term" value="F:iron ion binding"/>
    <property type="evidence" value="ECO:0007669"/>
    <property type="project" value="InterPro"/>
</dbReference>
<accession>A0A8J6PKR3</accession>
<comment type="function">
    <text evidence="8">Cytochromes P450 are a group of heme-thiolate monooxygenases. They oxidize a variety of structurally unrelated compounds, including steroids, fatty acids, and xenobiotics.</text>
</comment>
<dbReference type="CDD" id="cd20625">
    <property type="entry name" value="CYP164-like"/>
    <property type="match status" value="1"/>
</dbReference>
<dbReference type="Proteomes" id="UP000643405">
    <property type="component" value="Unassembled WGS sequence"/>
</dbReference>
<keyword evidence="11" id="KW-1185">Reference proteome</keyword>
<keyword evidence="7 9" id="KW-0503">Monooxygenase</keyword>
<comment type="caution">
    <text evidence="10">The sequence shown here is derived from an EMBL/GenBank/DDBJ whole genome shotgun (WGS) entry which is preliminary data.</text>
</comment>
<dbReference type="GO" id="GO:0004497">
    <property type="term" value="F:monooxygenase activity"/>
    <property type="evidence" value="ECO:0007669"/>
    <property type="project" value="UniProtKB-KW"/>
</dbReference>
<name>A0A8J6PKR3_9HYPH</name>
<keyword evidence="5 9" id="KW-0560">Oxidoreductase</keyword>
<evidence type="ECO:0000256" key="5">
    <source>
        <dbReference type="ARBA" id="ARBA00023002"/>
    </source>
</evidence>
<gene>
    <name evidence="10" type="ORF">ICI42_18645</name>
</gene>
<dbReference type="EMBL" id="JACVVX010000006">
    <property type="protein sequence ID" value="MBD0416674.1"/>
    <property type="molecule type" value="Genomic_DNA"/>
</dbReference>
<evidence type="ECO:0000256" key="7">
    <source>
        <dbReference type="ARBA" id="ARBA00023033"/>
    </source>
</evidence>
<evidence type="ECO:0000256" key="3">
    <source>
        <dbReference type="ARBA" id="ARBA00022617"/>
    </source>
</evidence>
<organism evidence="10 11">
    <name type="scientific">Oryzicola mucosus</name>
    <dbReference type="NCBI Taxonomy" id="2767425"/>
    <lineage>
        <taxon>Bacteria</taxon>
        <taxon>Pseudomonadati</taxon>
        <taxon>Pseudomonadota</taxon>
        <taxon>Alphaproteobacteria</taxon>
        <taxon>Hyphomicrobiales</taxon>
        <taxon>Phyllobacteriaceae</taxon>
        <taxon>Oryzicola</taxon>
    </lineage>
</organism>
<dbReference type="GO" id="GO:0016705">
    <property type="term" value="F:oxidoreductase activity, acting on paired donors, with incorporation or reduction of molecular oxygen"/>
    <property type="evidence" value="ECO:0007669"/>
    <property type="project" value="InterPro"/>
</dbReference>
<dbReference type="InterPro" id="IPR002397">
    <property type="entry name" value="Cyt_P450_B"/>
</dbReference>
<comment type="similarity">
    <text evidence="2 9">Belongs to the cytochrome P450 family.</text>
</comment>
<keyword evidence="6 9" id="KW-0408">Iron</keyword>
<dbReference type="PROSITE" id="PS00086">
    <property type="entry name" value="CYTOCHROME_P450"/>
    <property type="match status" value="1"/>
</dbReference>
<comment type="cofactor">
    <cofactor evidence="1">
        <name>heme</name>
        <dbReference type="ChEBI" id="CHEBI:30413"/>
    </cofactor>
</comment>
<dbReference type="PANTHER" id="PTHR46696">
    <property type="entry name" value="P450, PUTATIVE (EUROFUNG)-RELATED"/>
    <property type="match status" value="1"/>
</dbReference>
<dbReference type="PANTHER" id="PTHR46696:SF1">
    <property type="entry name" value="CYTOCHROME P450 YJIB-RELATED"/>
    <property type="match status" value="1"/>
</dbReference>
<dbReference type="InterPro" id="IPR036396">
    <property type="entry name" value="Cyt_P450_sf"/>
</dbReference>
<evidence type="ECO:0000256" key="4">
    <source>
        <dbReference type="ARBA" id="ARBA00022723"/>
    </source>
</evidence>
<evidence type="ECO:0000256" key="1">
    <source>
        <dbReference type="ARBA" id="ARBA00001971"/>
    </source>
</evidence>
<dbReference type="Gene3D" id="1.10.630.10">
    <property type="entry name" value="Cytochrome P450"/>
    <property type="match status" value="1"/>
</dbReference>
<keyword evidence="4 9" id="KW-0479">Metal-binding</keyword>
<dbReference type="SUPFAM" id="SSF48264">
    <property type="entry name" value="Cytochrome P450"/>
    <property type="match status" value="1"/>
</dbReference>
<sequence>MTESLQPPYLQFDPATRFLRLNPHEPRFVQNPYEAYAWMHDQSSAFFWEDYGFWCFGAYDDVNRLLRDRRLGRQKPEGAPDSQGNLGDRGHLTAFDGIEANSMLELEPPVHTRLRTLVNRAFVSRQVERLRPRAAGLANELVCGFEKDRQVDLIRAYAAPLPITIIAEMLGVPTSMGPQLLAWSNTMVAMYMHGRTRQTEEAANRASHDFADFLRGYVAERRRNPGDDLLSLLISAQEDGERLSEDELISSVILLLNAGHEATVHQTGNAVRSILAQGGDPRRFFTSPEATAATVEECLRFDAPLHMFTRYAYGETELADGITIQAGQQIGLLLGMANRDPNSFSEPDSFLPGRTDQKNVSFGAGIHFCIGAPLARIELQASLKTLFDRLPELTLAQEPRLRDSYHFHGLERLTVQW</sequence>
<proteinExistence type="inferred from homology"/>
<protein>
    <submittedName>
        <fullName evidence="10">Cytochrome P450</fullName>
    </submittedName>
</protein>
<evidence type="ECO:0000256" key="6">
    <source>
        <dbReference type="ARBA" id="ARBA00023004"/>
    </source>
</evidence>
<dbReference type="InterPro" id="IPR017972">
    <property type="entry name" value="Cyt_P450_CS"/>
</dbReference>
<evidence type="ECO:0000256" key="2">
    <source>
        <dbReference type="ARBA" id="ARBA00010617"/>
    </source>
</evidence>
<dbReference type="RefSeq" id="WP_188166109.1">
    <property type="nucleotide sequence ID" value="NZ_JACVVX010000006.1"/>
</dbReference>
<dbReference type="PRINTS" id="PR00359">
    <property type="entry name" value="BP450"/>
</dbReference>
<reference evidence="10" key="1">
    <citation type="submission" date="2020-09" db="EMBL/GenBank/DDBJ databases">
        <title>Genome seq and assembly of Tianweitania sp.</title>
        <authorList>
            <person name="Chhetri G."/>
        </authorList>
    </citation>
    <scope>NUCLEOTIDE SEQUENCE</scope>
    <source>
        <strain evidence="10">Rool2</strain>
    </source>
</reference>